<gene>
    <name evidence="2" type="ordered locus">Cyan7822_5691</name>
</gene>
<dbReference type="OrthoDB" id="9799612at2"/>
<sequence length="161" mass="17971">MSDQVLQQPSSDQASSTHDLSTPPIIDYWYVWTDEQGVSHQSRRQIQDFKLKSIAASTSPQWMGELKQQGATVVFSVLPVGWTGIWHENPKPQWIIPLAGRWFVETMDGERVEMGAGEISFGADQNTKEDSQGRKGHLSGTVGNEPAVLVMLQFDETPPME</sequence>
<dbReference type="InterPro" id="IPR011051">
    <property type="entry name" value="RmlC_Cupin_sf"/>
</dbReference>
<organism evidence="2 3">
    <name type="scientific">Gloeothece verrucosa (strain PCC 7822)</name>
    <name type="common">Cyanothece sp. (strain PCC 7822)</name>
    <dbReference type="NCBI Taxonomy" id="497965"/>
    <lineage>
        <taxon>Bacteria</taxon>
        <taxon>Bacillati</taxon>
        <taxon>Cyanobacteriota</taxon>
        <taxon>Cyanophyceae</taxon>
        <taxon>Oscillatoriophycideae</taxon>
        <taxon>Chroococcales</taxon>
        <taxon>Aphanothecaceae</taxon>
        <taxon>Gloeothece</taxon>
        <taxon>Gloeothece verrucosa</taxon>
    </lineage>
</organism>
<accession>E0UKS4</accession>
<dbReference type="Proteomes" id="UP000008206">
    <property type="component" value="Plasmid Cy782201"/>
</dbReference>
<protein>
    <recommendedName>
        <fullName evidence="4">Cupin 2 conserved barrel domain protein</fullName>
    </recommendedName>
</protein>
<dbReference type="KEGG" id="cyj:Cyan7822_5691"/>
<proteinExistence type="predicted"/>
<dbReference type="SUPFAM" id="SSF51182">
    <property type="entry name" value="RmlC-like cupins"/>
    <property type="match status" value="1"/>
</dbReference>
<geneLocation type="plasmid" evidence="2 3">
    <name>Cy782201</name>
</geneLocation>
<evidence type="ECO:0000256" key="1">
    <source>
        <dbReference type="SAM" id="MobiDB-lite"/>
    </source>
</evidence>
<reference evidence="3" key="1">
    <citation type="journal article" date="2011" name="MBio">
        <title>Novel metabolic attributes of the genus Cyanothece, comprising a group of unicellular nitrogen-fixing Cyanobacteria.</title>
        <authorList>
            <person name="Bandyopadhyay A."/>
            <person name="Elvitigala T."/>
            <person name="Welsh E."/>
            <person name="Stockel J."/>
            <person name="Liberton M."/>
            <person name="Min H."/>
            <person name="Sherman L.A."/>
            <person name="Pakrasi H.B."/>
        </authorList>
    </citation>
    <scope>NUCLEOTIDE SEQUENCE [LARGE SCALE GENOMIC DNA]</scope>
    <source>
        <strain evidence="3">PCC 7822</strain>
        <plasmid evidence="3">Cy782201</plasmid>
    </source>
</reference>
<name>E0UKS4_GLOV7</name>
<keyword evidence="3" id="KW-1185">Reference proteome</keyword>
<feature type="region of interest" description="Disordered" evidence="1">
    <location>
        <begin position="119"/>
        <end position="142"/>
    </location>
</feature>
<dbReference type="CDD" id="cd07009">
    <property type="entry name" value="cupin_BLL0285-like"/>
    <property type="match status" value="1"/>
</dbReference>
<evidence type="ECO:0008006" key="4">
    <source>
        <dbReference type="Google" id="ProtNLM"/>
    </source>
</evidence>
<evidence type="ECO:0000313" key="3">
    <source>
        <dbReference type="Proteomes" id="UP000008206"/>
    </source>
</evidence>
<dbReference type="RefSeq" id="WP_013334304.1">
    <property type="nucleotide sequence ID" value="NC_014533.1"/>
</dbReference>
<dbReference type="HOGENOM" id="CLU_111164_1_0_3"/>
<evidence type="ECO:0000313" key="2">
    <source>
        <dbReference type="EMBL" id="ADN17554.1"/>
    </source>
</evidence>
<dbReference type="EMBL" id="CP002199">
    <property type="protein sequence ID" value="ADN17554.1"/>
    <property type="molecule type" value="Genomic_DNA"/>
</dbReference>
<keyword evidence="2" id="KW-0614">Plasmid</keyword>
<dbReference type="AlphaFoldDB" id="E0UKS4"/>